<dbReference type="KEGG" id="nao:Y958_01135"/>
<dbReference type="EMBL" id="CP022110">
    <property type="protein sequence ID" value="ASG21746.1"/>
    <property type="molecule type" value="Genomic_DNA"/>
</dbReference>
<keyword evidence="2" id="KW-1185">Reference proteome</keyword>
<evidence type="ECO:0008006" key="3">
    <source>
        <dbReference type="Google" id="ProtNLM"/>
    </source>
</evidence>
<evidence type="ECO:0000313" key="1">
    <source>
        <dbReference type="EMBL" id="ASG21746.1"/>
    </source>
</evidence>
<gene>
    <name evidence="1" type="ORF">Y958_01135</name>
</gene>
<protein>
    <recommendedName>
        <fullName evidence="3">DUF2889 domain-containing protein</fullName>
    </recommendedName>
</protein>
<evidence type="ECO:0000313" key="2">
    <source>
        <dbReference type="Proteomes" id="UP000197153"/>
    </source>
</evidence>
<dbReference type="Proteomes" id="UP000197153">
    <property type="component" value="Chromosome 1"/>
</dbReference>
<reference evidence="1 2" key="1">
    <citation type="submission" date="2017-06" db="EMBL/GenBank/DDBJ databases">
        <title>Complete genome sequence of Nitrospirillum amazonense strain CBAmC, an endophytic nitrogen-fixing and plant growth-promoting bacterium, isolated from sugarcane.</title>
        <authorList>
            <person name="Schwab S."/>
            <person name="dos Santos Teixeira K.R."/>
            <person name="Simoes Araujo J.L."/>
            <person name="Soares Vidal M."/>
            <person name="Borges de Freitas H.R."/>
            <person name="Rivello Crivelaro A.L."/>
            <person name="Bueno de Camargo Nunes A."/>
            <person name="dos Santos C.M."/>
            <person name="Palmeira da Silva Rosa D."/>
            <person name="da Silva Padilha D."/>
            <person name="da Silva E."/>
            <person name="Araujo Terra L."/>
            <person name="Soares Mendes V."/>
            <person name="Farinelli L."/>
            <person name="Magalhaes Cruz L."/>
            <person name="Baldani J.I."/>
        </authorList>
    </citation>
    <scope>NUCLEOTIDE SEQUENCE [LARGE SCALE GENOMIC DNA]</scope>
    <source>
        <strain evidence="1 2">CBAmC</strain>
    </source>
</reference>
<proteinExistence type="predicted"/>
<name>A0A248JTA0_9PROT</name>
<sequence>MPLPPAAERTPLHTRRVTCQGYERADGLWDIEGHITDEKHYAFDNEWRGIIQPGQFLHEMWVRLTVDDTLTVRAVEVSTDNSPFPHCPAILPNFQRLVGLSIASGWTNAVKQRLGRTEGCTHLVELLGPVATTAFQTLAPVLSARRNGGKGGPPPVLNTCHVMASDGPVVKRWFPEHYTGQHDTGPEEPDGA</sequence>
<organism evidence="1 2">
    <name type="scientific">Nitrospirillum viridazoti CBAmc</name>
    <dbReference type="NCBI Taxonomy" id="1441467"/>
    <lineage>
        <taxon>Bacteria</taxon>
        <taxon>Pseudomonadati</taxon>
        <taxon>Pseudomonadota</taxon>
        <taxon>Alphaproteobacteria</taxon>
        <taxon>Rhodospirillales</taxon>
        <taxon>Azospirillaceae</taxon>
        <taxon>Nitrospirillum</taxon>
        <taxon>Nitrospirillum viridazoti</taxon>
    </lineage>
</organism>
<dbReference type="AlphaFoldDB" id="A0A248JTA0"/>
<dbReference type="Pfam" id="PF11136">
    <property type="entry name" value="DUF2889"/>
    <property type="match status" value="1"/>
</dbReference>
<dbReference type="RefSeq" id="WP_088872408.1">
    <property type="nucleotide sequence ID" value="NZ_CP022110.1"/>
</dbReference>
<dbReference type="InterPro" id="IPR021312">
    <property type="entry name" value="DUF2889"/>
</dbReference>
<accession>A0A248JTA0</accession>